<gene>
    <name evidence="1" type="ORF">PGTUg99_020914</name>
</gene>
<protein>
    <submittedName>
        <fullName evidence="1">Uncharacterized protein</fullName>
    </submittedName>
</protein>
<dbReference type="Proteomes" id="UP000325313">
    <property type="component" value="Unassembled WGS sequence"/>
</dbReference>
<name>A0A5B0Q1L5_PUCGR</name>
<evidence type="ECO:0000313" key="1">
    <source>
        <dbReference type="EMBL" id="KAA1106854.1"/>
    </source>
</evidence>
<comment type="caution">
    <text evidence="1">The sequence shown here is derived from an EMBL/GenBank/DDBJ whole genome shotgun (WGS) entry which is preliminary data.</text>
</comment>
<sequence length="125" mass="13802">MCDKLRYVVGVRLSTRGDENPLRSEFTLGHYSAGQGLVNKVIGDDERGYLLRVRLRTRLGKGRDSATIALPPGLFNKMSATKSAVIRSEFDLGYVQERIARVDGTAMSAVFYSECAFEHDLATIG</sequence>
<evidence type="ECO:0000313" key="2">
    <source>
        <dbReference type="Proteomes" id="UP000325313"/>
    </source>
</evidence>
<dbReference type="EMBL" id="VDEP01000309">
    <property type="protein sequence ID" value="KAA1106854.1"/>
    <property type="molecule type" value="Genomic_DNA"/>
</dbReference>
<organism evidence="1 2">
    <name type="scientific">Puccinia graminis f. sp. tritici</name>
    <dbReference type="NCBI Taxonomy" id="56615"/>
    <lineage>
        <taxon>Eukaryota</taxon>
        <taxon>Fungi</taxon>
        <taxon>Dikarya</taxon>
        <taxon>Basidiomycota</taxon>
        <taxon>Pucciniomycotina</taxon>
        <taxon>Pucciniomycetes</taxon>
        <taxon>Pucciniales</taxon>
        <taxon>Pucciniaceae</taxon>
        <taxon>Puccinia</taxon>
    </lineage>
</organism>
<reference evidence="1 2" key="1">
    <citation type="submission" date="2019-05" db="EMBL/GenBank/DDBJ databases">
        <title>Emergence of the Ug99 lineage of the wheat stem rust pathogen through somatic hybridization.</title>
        <authorList>
            <person name="Li F."/>
            <person name="Upadhyaya N.M."/>
            <person name="Sperschneider J."/>
            <person name="Matny O."/>
            <person name="Nguyen-Phuc H."/>
            <person name="Mago R."/>
            <person name="Raley C."/>
            <person name="Miller M.E."/>
            <person name="Silverstein K.A.T."/>
            <person name="Henningsen E."/>
            <person name="Hirsch C.D."/>
            <person name="Visser B."/>
            <person name="Pretorius Z.A."/>
            <person name="Steffenson B.J."/>
            <person name="Schwessinger B."/>
            <person name="Dodds P.N."/>
            <person name="Figueroa M."/>
        </authorList>
    </citation>
    <scope>NUCLEOTIDE SEQUENCE [LARGE SCALE GENOMIC DNA]</scope>
    <source>
        <strain evidence="1 2">Ug99</strain>
    </source>
</reference>
<proteinExistence type="predicted"/>
<dbReference type="AlphaFoldDB" id="A0A5B0Q1L5"/>
<accession>A0A5B0Q1L5</accession>